<dbReference type="KEGG" id="puo:RZN69_19210"/>
<keyword evidence="3" id="KW-0804">Transcription</keyword>
<proteinExistence type="predicted"/>
<gene>
    <name evidence="6" type="ORF">RZN69_19210</name>
</gene>
<protein>
    <submittedName>
        <fullName evidence="6">IclR family transcriptional regulator</fullName>
    </submittedName>
</protein>
<reference evidence="6 7" key="1">
    <citation type="submission" date="2023-10" db="EMBL/GenBank/DDBJ databases">
        <title>Rubellicoccus peritrichatus gen. nov., sp. nov., isolated from an algae of coral reef tank.</title>
        <authorList>
            <person name="Luo J."/>
        </authorList>
    </citation>
    <scope>NUCLEOTIDE SEQUENCE [LARGE SCALE GENOMIC DNA]</scope>
    <source>
        <strain evidence="6 7">CR14</strain>
    </source>
</reference>
<evidence type="ECO:0000256" key="1">
    <source>
        <dbReference type="ARBA" id="ARBA00023015"/>
    </source>
</evidence>
<dbReference type="Pfam" id="PF09339">
    <property type="entry name" value="HTH_IclR"/>
    <property type="match status" value="1"/>
</dbReference>
<dbReference type="Gene3D" id="1.10.10.10">
    <property type="entry name" value="Winged helix-like DNA-binding domain superfamily/Winged helix DNA-binding domain"/>
    <property type="match status" value="1"/>
</dbReference>
<dbReference type="InterPro" id="IPR029016">
    <property type="entry name" value="GAF-like_dom_sf"/>
</dbReference>
<organism evidence="6 7">
    <name type="scientific">Rubellicoccus peritrichatus</name>
    <dbReference type="NCBI Taxonomy" id="3080537"/>
    <lineage>
        <taxon>Bacteria</taxon>
        <taxon>Pseudomonadati</taxon>
        <taxon>Verrucomicrobiota</taxon>
        <taxon>Opitutia</taxon>
        <taxon>Puniceicoccales</taxon>
        <taxon>Cerasicoccaceae</taxon>
        <taxon>Rubellicoccus</taxon>
    </lineage>
</organism>
<dbReference type="PANTHER" id="PTHR30136:SF7">
    <property type="entry name" value="HTH-TYPE TRANSCRIPTIONAL REGULATOR KDGR-RELATED"/>
    <property type="match status" value="1"/>
</dbReference>
<dbReference type="InterPro" id="IPR036390">
    <property type="entry name" value="WH_DNA-bd_sf"/>
</dbReference>
<sequence>MSESKYSAPALEKGLDILEFLAAQPVEQSQADIAQALGRTQSEIYRMLSCLEARGYVIKGESSGCYRLSLRVFELGHQQSTTSLLRRAARLPMDTLAEEIGQACHLSVEHGASLLILLESMPRRRICLAVGEGTILPLLQTASGKVLLSRMDDEEIERILGLDEDYASRSEKWKKMLAQSIADARRDGYVVTESELTVGAQDVSVPIGVAGTDTSATLAISSLQSNTSRKAWDKTVKAVRRCAAEINSNLGIAST</sequence>
<dbReference type="InterPro" id="IPR014757">
    <property type="entry name" value="Tscrpt_reg_IclR_C"/>
</dbReference>
<dbReference type="GO" id="GO:0045892">
    <property type="term" value="P:negative regulation of DNA-templated transcription"/>
    <property type="evidence" value="ECO:0007669"/>
    <property type="project" value="TreeGrafter"/>
</dbReference>
<dbReference type="SUPFAM" id="SSF46785">
    <property type="entry name" value="Winged helix' DNA-binding domain"/>
    <property type="match status" value="1"/>
</dbReference>
<dbReference type="PROSITE" id="PS51077">
    <property type="entry name" value="HTH_ICLR"/>
    <property type="match status" value="1"/>
</dbReference>
<keyword evidence="2" id="KW-0238">DNA-binding</keyword>
<dbReference type="AlphaFoldDB" id="A0AAQ3QVF4"/>
<accession>A0AAQ3QVF4</accession>
<evidence type="ECO:0000259" key="4">
    <source>
        <dbReference type="PROSITE" id="PS51077"/>
    </source>
</evidence>
<dbReference type="GO" id="GO:0003677">
    <property type="term" value="F:DNA binding"/>
    <property type="evidence" value="ECO:0007669"/>
    <property type="project" value="UniProtKB-KW"/>
</dbReference>
<evidence type="ECO:0000256" key="3">
    <source>
        <dbReference type="ARBA" id="ARBA00023163"/>
    </source>
</evidence>
<dbReference type="Gene3D" id="3.30.450.40">
    <property type="match status" value="1"/>
</dbReference>
<keyword evidence="1" id="KW-0805">Transcription regulation</keyword>
<evidence type="ECO:0000313" key="6">
    <source>
        <dbReference type="EMBL" id="WOO40757.1"/>
    </source>
</evidence>
<evidence type="ECO:0000259" key="5">
    <source>
        <dbReference type="PROSITE" id="PS51078"/>
    </source>
</evidence>
<feature type="domain" description="HTH iclR-type" evidence="4">
    <location>
        <begin position="8"/>
        <end position="70"/>
    </location>
</feature>
<keyword evidence="7" id="KW-1185">Reference proteome</keyword>
<evidence type="ECO:0000313" key="7">
    <source>
        <dbReference type="Proteomes" id="UP001304300"/>
    </source>
</evidence>
<dbReference type="GO" id="GO:0003700">
    <property type="term" value="F:DNA-binding transcription factor activity"/>
    <property type="evidence" value="ECO:0007669"/>
    <property type="project" value="TreeGrafter"/>
</dbReference>
<dbReference type="InterPro" id="IPR050707">
    <property type="entry name" value="HTH_MetabolicPath_Reg"/>
</dbReference>
<dbReference type="EMBL" id="CP136920">
    <property type="protein sequence ID" value="WOO40757.1"/>
    <property type="molecule type" value="Genomic_DNA"/>
</dbReference>
<dbReference type="InterPro" id="IPR005471">
    <property type="entry name" value="Tscrpt_reg_IclR_N"/>
</dbReference>
<name>A0AAQ3QVF4_9BACT</name>
<dbReference type="PROSITE" id="PS51078">
    <property type="entry name" value="ICLR_ED"/>
    <property type="match status" value="1"/>
</dbReference>
<feature type="domain" description="IclR-ED" evidence="5">
    <location>
        <begin position="71"/>
        <end position="252"/>
    </location>
</feature>
<dbReference type="SMART" id="SM00346">
    <property type="entry name" value="HTH_ICLR"/>
    <property type="match status" value="1"/>
</dbReference>
<dbReference type="RefSeq" id="WP_317832943.1">
    <property type="nucleotide sequence ID" value="NZ_CP136920.1"/>
</dbReference>
<evidence type="ECO:0000256" key="2">
    <source>
        <dbReference type="ARBA" id="ARBA00023125"/>
    </source>
</evidence>
<dbReference type="SUPFAM" id="SSF55781">
    <property type="entry name" value="GAF domain-like"/>
    <property type="match status" value="1"/>
</dbReference>
<dbReference type="Pfam" id="PF01614">
    <property type="entry name" value="IclR_C"/>
    <property type="match status" value="1"/>
</dbReference>
<dbReference type="PANTHER" id="PTHR30136">
    <property type="entry name" value="HELIX-TURN-HELIX TRANSCRIPTIONAL REGULATOR, ICLR FAMILY"/>
    <property type="match status" value="1"/>
</dbReference>
<dbReference type="InterPro" id="IPR036388">
    <property type="entry name" value="WH-like_DNA-bd_sf"/>
</dbReference>
<dbReference type="Proteomes" id="UP001304300">
    <property type="component" value="Chromosome"/>
</dbReference>